<dbReference type="GO" id="GO:0019464">
    <property type="term" value="P:glycine decarboxylation via glycine cleavage system"/>
    <property type="evidence" value="ECO:0007669"/>
    <property type="project" value="TreeGrafter"/>
</dbReference>
<comment type="caution">
    <text evidence="2">The sequence shown here is derived from an EMBL/GenBank/DDBJ whole genome shotgun (WGS) entry which is preliminary data.</text>
</comment>
<dbReference type="InterPro" id="IPR015421">
    <property type="entry name" value="PyrdxlP-dep_Trfase_major"/>
</dbReference>
<dbReference type="EC" id="1.4.4.2" evidence="2"/>
<dbReference type="GO" id="GO:0004375">
    <property type="term" value="F:glycine dehydrogenase (decarboxylating) activity"/>
    <property type="evidence" value="ECO:0007669"/>
    <property type="project" value="UniProtKB-EC"/>
</dbReference>
<name>A0A6B0GKT0_9EURY</name>
<evidence type="ECO:0000313" key="3">
    <source>
        <dbReference type="Proteomes" id="UP000451471"/>
    </source>
</evidence>
<dbReference type="AlphaFoldDB" id="A0A6B0GKT0"/>
<protein>
    <submittedName>
        <fullName evidence="2">Aminomethyl-transferring glycine dehydrogenase subunit GcvPB</fullName>
        <ecNumber evidence="2">1.4.4.2</ecNumber>
    </submittedName>
</protein>
<dbReference type="RefSeq" id="WP_158203135.1">
    <property type="nucleotide sequence ID" value="NZ_WSZK01000007.1"/>
</dbReference>
<reference evidence="2 3" key="1">
    <citation type="submission" date="2019-12" db="EMBL/GenBank/DDBJ databases">
        <title>Halocatena pleomorpha gen. nov. sp. nov., an extremely halophilic archaeon of family Halobacteriaceae isolated from saltpan soil.</title>
        <authorList>
            <person name="Pal Y."/>
            <person name="Verma A."/>
            <person name="Krishnamurthi S."/>
            <person name="Kumar P."/>
        </authorList>
    </citation>
    <scope>NUCLEOTIDE SEQUENCE [LARGE SCALE GENOMIC DNA]</scope>
    <source>
        <strain evidence="2 3">JCM 16495</strain>
    </source>
</reference>
<dbReference type="SUPFAM" id="SSF53383">
    <property type="entry name" value="PLP-dependent transferases"/>
    <property type="match status" value="1"/>
</dbReference>
<dbReference type="Gene3D" id="3.40.640.10">
    <property type="entry name" value="Type I PLP-dependent aspartate aminotransferase-like (Major domain)"/>
    <property type="match status" value="1"/>
</dbReference>
<feature type="region of interest" description="Disordered" evidence="1">
    <location>
        <begin position="1"/>
        <end position="34"/>
    </location>
</feature>
<dbReference type="Gene3D" id="6.20.440.10">
    <property type="match status" value="1"/>
</dbReference>
<evidence type="ECO:0000256" key="1">
    <source>
        <dbReference type="SAM" id="MobiDB-lite"/>
    </source>
</evidence>
<dbReference type="EMBL" id="WSZK01000007">
    <property type="protein sequence ID" value="MWG33403.1"/>
    <property type="molecule type" value="Genomic_DNA"/>
</dbReference>
<feature type="region of interest" description="Disordered" evidence="1">
    <location>
        <begin position="503"/>
        <end position="522"/>
    </location>
</feature>
<dbReference type="PANTHER" id="PTHR11773">
    <property type="entry name" value="GLYCINE DEHYDROGENASE, DECARBOXYLATING"/>
    <property type="match status" value="1"/>
</dbReference>
<keyword evidence="2" id="KW-0560">Oxidoreductase</keyword>
<dbReference type="GO" id="GO:0030170">
    <property type="term" value="F:pyridoxal phosphate binding"/>
    <property type="evidence" value="ECO:0007669"/>
    <property type="project" value="TreeGrafter"/>
</dbReference>
<accession>A0A6B0GKT0</accession>
<proteinExistence type="predicted"/>
<evidence type="ECO:0000313" key="2">
    <source>
        <dbReference type="EMBL" id="MWG33403.1"/>
    </source>
</evidence>
<dbReference type="PANTHER" id="PTHR11773:SF1">
    <property type="entry name" value="GLYCINE DEHYDROGENASE (DECARBOXYLATING), MITOCHONDRIAL"/>
    <property type="match status" value="1"/>
</dbReference>
<keyword evidence="3" id="KW-1185">Reference proteome</keyword>
<dbReference type="Proteomes" id="UP000451471">
    <property type="component" value="Unassembled WGS sequence"/>
</dbReference>
<dbReference type="GO" id="GO:0005960">
    <property type="term" value="C:glycine cleavage complex"/>
    <property type="evidence" value="ECO:0007669"/>
    <property type="project" value="TreeGrafter"/>
</dbReference>
<dbReference type="GO" id="GO:0016594">
    <property type="term" value="F:glycine binding"/>
    <property type="evidence" value="ECO:0007669"/>
    <property type="project" value="TreeGrafter"/>
</dbReference>
<sequence>MSTPSTDERPRDDEAERATNEGAREGRRGGTVREYHAKVWDEPSIMEMGAAGRRGITFPEAESAVRDTVGSAADYLPDAVAREDDPALPEVAEPFVVRHYLHLAQETLGFTNISMWGTCTMKYAPTMNEQLEKRHLSNLHPRQDDDTLQGMLEIAHELDGYLQELSGMDRFSFQPASGTQSAFVFTSLLRKYLEDRGELDQRTEIVTTLYSHACLPATADVAGFDVVTLQPGENSYPSTEALEAAVSEKTAALMIVNPNDLGVYNPNVDEWVDIVHDAGGLCFYDQANFNSTMGISRARDVGFDASHYMLHKTFGNPKGGLGPAAGAFGCREELVEYLPTPLVEYDEADDHYSLDYDRPNSVGKVREFWGNLPLVMKAYVWVRSMGAEGIVEASNLSVLGNNYLETLLEDVPGLAKTVENVTQRRMEMTRYSWGELFEDTGVSTVDIRRRLTDFGIDAYWMSHDPWTYDEPFTPEPGEMHSKENIETYAEALRRIAEEAYDDPERVKTAPHNQSIDRVDEERIDDPDQWAMTWRAYQRKFGDHED</sequence>
<dbReference type="InterPro" id="IPR020581">
    <property type="entry name" value="GDC_P"/>
</dbReference>
<organism evidence="2 3">
    <name type="scientific">Halomarina oriensis</name>
    <dbReference type="NCBI Taxonomy" id="671145"/>
    <lineage>
        <taxon>Archaea</taxon>
        <taxon>Methanobacteriati</taxon>
        <taxon>Methanobacteriota</taxon>
        <taxon>Stenosarchaea group</taxon>
        <taxon>Halobacteria</taxon>
        <taxon>Halobacteriales</taxon>
        <taxon>Natronomonadaceae</taxon>
        <taxon>Halomarina</taxon>
    </lineage>
</organism>
<gene>
    <name evidence="2" type="ORF">GQS65_02680</name>
</gene>
<dbReference type="OrthoDB" id="371630at2157"/>
<dbReference type="InterPro" id="IPR015424">
    <property type="entry name" value="PyrdxlP-dep_Trfase"/>
</dbReference>
<dbReference type="GO" id="GO:0005829">
    <property type="term" value="C:cytosol"/>
    <property type="evidence" value="ECO:0007669"/>
    <property type="project" value="TreeGrafter"/>
</dbReference>
<dbReference type="NCBIfam" id="NF003346">
    <property type="entry name" value="PRK04366.1"/>
    <property type="match status" value="1"/>
</dbReference>